<reference evidence="3 4" key="1">
    <citation type="submission" date="2018-01" db="EMBL/GenBank/DDBJ databases">
        <title>Genome sequence of the PGP bacterium Paenibacillus illinoisensis E3.</title>
        <authorList>
            <person name="Rolli E."/>
            <person name="Marasco R."/>
            <person name="Bessem C."/>
            <person name="Michoud G."/>
            <person name="Gaiarsa S."/>
            <person name="Borin S."/>
            <person name="Daffonchio D."/>
        </authorList>
    </citation>
    <scope>NUCLEOTIDE SEQUENCE [LARGE SCALE GENOMIC DNA]</scope>
    <source>
        <strain evidence="3 4">E3</strain>
    </source>
</reference>
<name>A0A2W0CC55_9BACL</name>
<evidence type="ECO:0000256" key="1">
    <source>
        <dbReference type="SAM" id="Phobius"/>
    </source>
</evidence>
<accession>A0A2W0CC55</accession>
<comment type="caution">
    <text evidence="3">The sequence shown here is derived from an EMBL/GenBank/DDBJ whole genome shotgun (WGS) entry which is preliminary data.</text>
</comment>
<dbReference type="NCBIfam" id="NF040535">
    <property type="entry name" value="LiaF_C_term"/>
    <property type="match status" value="1"/>
</dbReference>
<evidence type="ECO:0000313" key="3">
    <source>
        <dbReference type="EMBL" id="PYY30246.1"/>
    </source>
</evidence>
<gene>
    <name evidence="3" type="ORF">PIL02S_01226</name>
</gene>
<keyword evidence="1" id="KW-0812">Transmembrane</keyword>
<dbReference type="EMBL" id="PRLG01000009">
    <property type="protein sequence ID" value="PYY30246.1"/>
    <property type="molecule type" value="Genomic_DNA"/>
</dbReference>
<proteinExistence type="predicted"/>
<dbReference type="Pfam" id="PF09922">
    <property type="entry name" value="LiaF-like_C"/>
    <property type="match status" value="1"/>
</dbReference>
<dbReference type="AlphaFoldDB" id="A0A2W0CC55"/>
<feature type="transmembrane region" description="Helical" evidence="1">
    <location>
        <begin position="54"/>
        <end position="82"/>
    </location>
</feature>
<feature type="transmembrane region" description="Helical" evidence="1">
    <location>
        <begin position="7"/>
        <end position="34"/>
    </location>
</feature>
<feature type="domain" description="Cell wall-active antibiotics response LiaF-like C-terminal" evidence="2">
    <location>
        <begin position="102"/>
        <end position="212"/>
    </location>
</feature>
<dbReference type="RefSeq" id="WP_110756946.1">
    <property type="nucleotide sequence ID" value="NZ_PRLG01000009.1"/>
</dbReference>
<keyword evidence="1" id="KW-0472">Membrane</keyword>
<keyword evidence="1" id="KW-1133">Transmembrane helix</keyword>
<sequence length="215" mass="24313">MNKKEQWLAFAIIIIGIIMLLNQHINLLTAAALILLTIGMVQVRKGDAHKGHRYLAIGGCLLLLGNLMIVFLIVLASLAYFYSKNKKMHLHGDVMRKQNFLARYYWDQVPWTLRSMSLWHAIGEVNADLSLSIPEEKQTIVLLQGVMGNVRLTLPEDYGVEIEASVMFGRISLNGEKDSGMMNKLIWRTPGYETSEHKAKFVVSYIVGDLSIRNP</sequence>
<organism evidence="3 4">
    <name type="scientific">Paenibacillus illinoisensis</name>
    <dbReference type="NCBI Taxonomy" id="59845"/>
    <lineage>
        <taxon>Bacteria</taxon>
        <taxon>Bacillati</taxon>
        <taxon>Bacillota</taxon>
        <taxon>Bacilli</taxon>
        <taxon>Bacillales</taxon>
        <taxon>Paenibacillaceae</taxon>
        <taxon>Paenibacillus</taxon>
    </lineage>
</organism>
<protein>
    <submittedName>
        <fullName evidence="3">Cell wall-active antibiotics response protein</fullName>
    </submittedName>
</protein>
<dbReference type="InterPro" id="IPR024425">
    <property type="entry name" value="LiaF-like_C"/>
</dbReference>
<dbReference type="OrthoDB" id="2660937at2"/>
<evidence type="ECO:0000313" key="4">
    <source>
        <dbReference type="Proteomes" id="UP000247459"/>
    </source>
</evidence>
<dbReference type="Proteomes" id="UP000247459">
    <property type="component" value="Unassembled WGS sequence"/>
</dbReference>
<evidence type="ECO:0000259" key="2">
    <source>
        <dbReference type="Pfam" id="PF09922"/>
    </source>
</evidence>
<dbReference type="InterPro" id="IPR047793">
    <property type="entry name" value="LiaF_C"/>
</dbReference>